<name>A0A602Z6C9_SALET</name>
<protein>
    <submittedName>
        <fullName evidence="1">Transcriptional regulator</fullName>
    </submittedName>
</protein>
<dbReference type="InterPro" id="IPR010982">
    <property type="entry name" value="Lambda_DNA-bd_dom_sf"/>
</dbReference>
<accession>A0A602Z6C9</accession>
<organism evidence="1">
    <name type="scientific">Salmonella enterica subsp. enterica serovar Pensacola</name>
    <dbReference type="NCBI Taxonomy" id="34042"/>
    <lineage>
        <taxon>Bacteria</taxon>
        <taxon>Pseudomonadati</taxon>
        <taxon>Pseudomonadota</taxon>
        <taxon>Gammaproteobacteria</taxon>
        <taxon>Enterobacterales</taxon>
        <taxon>Enterobacteriaceae</taxon>
        <taxon>Salmonella</taxon>
    </lineage>
</organism>
<comment type="caution">
    <text evidence="1">The sequence shown here is derived from an EMBL/GenBank/DDBJ whole genome shotgun (WGS) entry which is preliminary data.</text>
</comment>
<dbReference type="SUPFAM" id="SSF47413">
    <property type="entry name" value="lambda repressor-like DNA-binding domains"/>
    <property type="match status" value="1"/>
</dbReference>
<dbReference type="GO" id="GO:0003677">
    <property type="term" value="F:DNA binding"/>
    <property type="evidence" value="ECO:0007669"/>
    <property type="project" value="InterPro"/>
</dbReference>
<evidence type="ECO:0000313" key="1">
    <source>
        <dbReference type="EMBL" id="ECT8498429.1"/>
    </source>
</evidence>
<dbReference type="Gene3D" id="1.10.260.40">
    <property type="entry name" value="lambda repressor-like DNA-binding domains"/>
    <property type="match status" value="1"/>
</dbReference>
<dbReference type="Pfam" id="PF14549">
    <property type="entry name" value="P22_Cro"/>
    <property type="match status" value="1"/>
</dbReference>
<proteinExistence type="predicted"/>
<reference evidence="1" key="1">
    <citation type="submission" date="2018-07" db="EMBL/GenBank/DDBJ databases">
        <authorList>
            <consortium name="PulseNet: The National Subtyping Network for Foodborne Disease Surveillance"/>
            <person name="Tarr C.L."/>
            <person name="Trees E."/>
            <person name="Katz L.S."/>
            <person name="Carleton-Romer H.A."/>
            <person name="Stroika S."/>
            <person name="Kucerova Z."/>
            <person name="Roache K.F."/>
            <person name="Sabol A.L."/>
            <person name="Besser J."/>
            <person name="Gerner-Smidt P."/>
        </authorList>
    </citation>
    <scope>NUCLEOTIDE SEQUENCE [LARGE SCALE GENOMIC DNA]</scope>
    <source>
        <strain evidence="1">PNUSAS006183</strain>
    </source>
</reference>
<gene>
    <name evidence="1" type="ORF">BWQ27_20150</name>
</gene>
<sequence>MYKDDVVRYFKKKISVAEALGLSHVAVVKWKSIIPKLRAMELDKLTNGELKYKPELYAKKITDKKQKRLNNDDHP</sequence>
<dbReference type="EMBL" id="AAKOBS010000028">
    <property type="protein sequence ID" value="ECT8498429.1"/>
    <property type="molecule type" value="Genomic_DNA"/>
</dbReference>
<dbReference type="Proteomes" id="UP000839894">
    <property type="component" value="Unassembled WGS sequence"/>
</dbReference>
<dbReference type="AlphaFoldDB" id="A0A602Z6C9"/>